<dbReference type="PANTHER" id="PTHR33119">
    <property type="entry name" value="IFI3P"/>
    <property type="match status" value="1"/>
</dbReference>
<accession>A0A9P6BZ84</accession>
<evidence type="ECO:0000313" key="3">
    <source>
        <dbReference type="EMBL" id="KAF9443183.1"/>
    </source>
</evidence>
<dbReference type="Pfam" id="PF14033">
    <property type="entry name" value="DUF4246"/>
    <property type="match status" value="1"/>
</dbReference>
<reference evidence="3" key="1">
    <citation type="submission" date="2020-11" db="EMBL/GenBank/DDBJ databases">
        <authorList>
            <consortium name="DOE Joint Genome Institute"/>
            <person name="Ahrendt S."/>
            <person name="Riley R."/>
            <person name="Andreopoulos W."/>
            <person name="Labutti K."/>
            <person name="Pangilinan J."/>
            <person name="Ruiz-Duenas F.J."/>
            <person name="Barrasa J.M."/>
            <person name="Sanchez-Garcia M."/>
            <person name="Camarero S."/>
            <person name="Miyauchi S."/>
            <person name="Serrano A."/>
            <person name="Linde D."/>
            <person name="Babiker R."/>
            <person name="Drula E."/>
            <person name="Ayuso-Fernandez I."/>
            <person name="Pacheco R."/>
            <person name="Padilla G."/>
            <person name="Ferreira P."/>
            <person name="Barriuso J."/>
            <person name="Kellner H."/>
            <person name="Castanera R."/>
            <person name="Alfaro M."/>
            <person name="Ramirez L."/>
            <person name="Pisabarro A.G."/>
            <person name="Kuo A."/>
            <person name="Tritt A."/>
            <person name="Lipzen A."/>
            <person name="He G."/>
            <person name="Yan M."/>
            <person name="Ng V."/>
            <person name="Cullen D."/>
            <person name="Martin F."/>
            <person name="Rosso M.-N."/>
            <person name="Henrissat B."/>
            <person name="Hibbett D."/>
            <person name="Martinez A.T."/>
            <person name="Grigoriev I.V."/>
        </authorList>
    </citation>
    <scope>NUCLEOTIDE SEQUENCE</scope>
    <source>
        <strain evidence="3">MF-IS2</strain>
    </source>
</reference>
<comment type="caution">
    <text evidence="3">The sequence shown here is derived from an EMBL/GenBank/DDBJ whole genome shotgun (WGS) entry which is preliminary data.</text>
</comment>
<sequence>MLALREITMLQFMNQITDKPGWDHKIFDNIITQKWKDEVLQSPNVNFTNKMADYCINKLKYKAELFKQTGFIHIYNRDVIKSDTAIPVDLQAALKTAITPLENVPKCKQDWHPGSNDMVLDLVHPSLFLLMYGLLHILRDDTVDLENYINHSGQDEMVPEPPEEETTINTLSQAQGGYSRRFQWLPCAVDISGDTPKIVSYINNLHPQDHAALYGIVEQIIAHVIPLWNATLAPLRALNDVKTRIQYADIDYGDLEDLVEKEGPTREDGEDKWTFLDRQEDWKNTKKKQFIVLPNPEPFEGGSDSSEEDRVDLKTDFDTTELQIIVKFANIHLTPEKPEYQGGTWHVEGHLNEHICATTIYYYDNKNITASHLAFCQPSSVVLIEDVGYEQGDWAWLESVYGLENNEPAVQVVGSVEAREGRLVTFPNILQHRVQPFRLVDPTKPGHRKILALFLVDPNIRIISTANIPCQQRDWWGREVAGALKNLPVELRDRVVWDVGDFPISLERAKELREELMAERKEYLLSYQETNFSSVEISLCEH</sequence>
<keyword evidence="4" id="KW-1185">Reference proteome</keyword>
<proteinExistence type="predicted"/>
<evidence type="ECO:0000259" key="1">
    <source>
        <dbReference type="Pfam" id="PF14033"/>
    </source>
</evidence>
<dbReference type="InterPro" id="IPR025340">
    <property type="entry name" value="DUF4246"/>
</dbReference>
<dbReference type="InterPro" id="IPR049192">
    <property type="entry name" value="DUF4246_C"/>
</dbReference>
<organism evidence="3 4">
    <name type="scientific">Macrolepiota fuliginosa MF-IS2</name>
    <dbReference type="NCBI Taxonomy" id="1400762"/>
    <lineage>
        <taxon>Eukaryota</taxon>
        <taxon>Fungi</taxon>
        <taxon>Dikarya</taxon>
        <taxon>Basidiomycota</taxon>
        <taxon>Agaricomycotina</taxon>
        <taxon>Agaricomycetes</taxon>
        <taxon>Agaricomycetidae</taxon>
        <taxon>Agaricales</taxon>
        <taxon>Agaricineae</taxon>
        <taxon>Agaricaceae</taxon>
        <taxon>Macrolepiota</taxon>
    </lineage>
</organism>
<evidence type="ECO:0000259" key="2">
    <source>
        <dbReference type="Pfam" id="PF21666"/>
    </source>
</evidence>
<name>A0A9P6BZ84_9AGAR</name>
<dbReference type="OrthoDB" id="415532at2759"/>
<gene>
    <name evidence="3" type="ORF">P691DRAFT_843796</name>
</gene>
<feature type="domain" description="DUF4246" evidence="1">
    <location>
        <begin position="50"/>
        <end position="478"/>
    </location>
</feature>
<dbReference type="EMBL" id="MU151509">
    <property type="protein sequence ID" value="KAF9443183.1"/>
    <property type="molecule type" value="Genomic_DNA"/>
</dbReference>
<dbReference type="PANTHER" id="PTHR33119:SF1">
    <property type="entry name" value="FE2OG DIOXYGENASE DOMAIN-CONTAINING PROTEIN"/>
    <property type="match status" value="1"/>
</dbReference>
<dbReference type="Pfam" id="PF21666">
    <property type="entry name" value="DUF4246_N"/>
    <property type="match status" value="1"/>
</dbReference>
<feature type="domain" description="DUF4246" evidence="2">
    <location>
        <begin position="2"/>
        <end position="38"/>
    </location>
</feature>
<dbReference type="AlphaFoldDB" id="A0A9P6BZ84"/>
<evidence type="ECO:0000313" key="4">
    <source>
        <dbReference type="Proteomes" id="UP000807342"/>
    </source>
</evidence>
<dbReference type="Proteomes" id="UP000807342">
    <property type="component" value="Unassembled WGS sequence"/>
</dbReference>
<dbReference type="InterPro" id="IPR049207">
    <property type="entry name" value="DUF4246_N"/>
</dbReference>
<protein>
    <submittedName>
        <fullName evidence="3">Uncharacterized protein</fullName>
    </submittedName>
</protein>